<feature type="coiled-coil region" evidence="9">
    <location>
        <begin position="576"/>
        <end position="684"/>
    </location>
</feature>
<accession>A0A8C7VDN3</accession>
<evidence type="ECO:0000256" key="6">
    <source>
        <dbReference type="ARBA" id="ARBA00023212"/>
    </source>
</evidence>
<dbReference type="Pfam" id="PF10174">
    <property type="entry name" value="Cast"/>
    <property type="match status" value="1"/>
</dbReference>
<keyword evidence="3" id="KW-0597">Phosphoprotein</keyword>
<dbReference type="AlphaFoldDB" id="A0A8C7VDN3"/>
<dbReference type="GO" id="GO:0048788">
    <property type="term" value="C:cytoskeleton of presynaptic active zone"/>
    <property type="evidence" value="ECO:0007669"/>
    <property type="project" value="TreeGrafter"/>
</dbReference>
<evidence type="ECO:0000256" key="9">
    <source>
        <dbReference type="SAM" id="Coils"/>
    </source>
</evidence>
<feature type="region of interest" description="Disordered" evidence="10">
    <location>
        <begin position="750"/>
        <end position="782"/>
    </location>
</feature>
<reference evidence="11" key="3">
    <citation type="submission" date="2025-09" db="UniProtKB">
        <authorList>
            <consortium name="Ensembl"/>
        </authorList>
    </citation>
    <scope>IDENTIFICATION</scope>
</reference>
<keyword evidence="7" id="KW-0966">Cell projection</keyword>
<dbReference type="GeneTree" id="ENSGT00650000093320"/>
<evidence type="ECO:0000313" key="12">
    <source>
        <dbReference type="Proteomes" id="UP000694395"/>
    </source>
</evidence>
<dbReference type="SUPFAM" id="SSF57997">
    <property type="entry name" value="Tropomyosin"/>
    <property type="match status" value="1"/>
</dbReference>
<keyword evidence="2" id="KW-0963">Cytoplasm</keyword>
<feature type="compositionally biased region" description="Basic and acidic residues" evidence="10">
    <location>
        <begin position="768"/>
        <end position="782"/>
    </location>
</feature>
<evidence type="ECO:0000256" key="5">
    <source>
        <dbReference type="ARBA" id="ARBA00023054"/>
    </source>
</evidence>
<keyword evidence="6" id="KW-0206">Cytoskeleton</keyword>
<feature type="coiled-coil region" evidence="9">
    <location>
        <begin position="325"/>
        <end position="547"/>
    </location>
</feature>
<feature type="region of interest" description="Disordered" evidence="10">
    <location>
        <begin position="1"/>
        <end position="45"/>
    </location>
</feature>
<keyword evidence="12" id="KW-1185">Reference proteome</keyword>
<dbReference type="GO" id="GO:0030424">
    <property type="term" value="C:axon"/>
    <property type="evidence" value="ECO:0007669"/>
    <property type="project" value="UniProtKB-SubCell"/>
</dbReference>
<comment type="subcellular location">
    <subcellularLocation>
        <location evidence="1">Cytoplasm</location>
        <location evidence="1">Cytoskeleton</location>
    </subcellularLocation>
    <subcellularLocation>
        <location evidence="8">Presynapse</location>
    </subcellularLocation>
</comment>
<feature type="coiled-coil region" evidence="9">
    <location>
        <begin position="154"/>
        <end position="181"/>
    </location>
</feature>
<protein>
    <submittedName>
        <fullName evidence="11">ELKS/RAB6-interacting/CAST family member 2</fullName>
    </submittedName>
</protein>
<sequence>MYGSARAVGHIESSPARSPRLPRSPRLGHRRASSGGGSSGGGKTLSMENIQSLNAAYATSGPMYLSDHEGVGSTATYPKGTMTLGRASNRAMYGGRVTAMGSSPNIATVGLGHHTDLLSYSDLGSLSMLQHHHHHQGVPSALLRQAVRGGGGELLEMQATLRDMQRENDLLRRELDLKDSKLGSSTNSIKSFWSPELKKERMIRKEEAARTSVLKEQMRVTHEENQHLQLTIQALQDELRTQRDLNHLLQESGGHDCRPSTTAKELFLLRKTLEEMELRMETQKQTLGARDESIKKLLEMLQSKGLPGGPGRVNEEEEQERARRIAEAEAQLGHLEVILDQKEKENIHLREELHRRNQMHQDPGKTKALQTIIEMKDTKIASLERNIRDLEDEIQILKANGLLNTEDREEEIKQMEVYKNHSKFMKTKIDQLKQELSKKESELLALQTKLETLNNQNSDCKQHIEVLKESLTAKEQRAAILQTEVDALRLRLEEKESFLNKKTKQLQDLTEEKGTLAGEIRDMKDMLEVKERKINVLQKKIENLQEQLCDKDKQLGNLKDRVKSLQTDSSNTDTALATLEEALSEKERIIERLKEQRAREDNERIDEVESYKKENKDLKEKVNTLHMELTEKESCLIDLKEHASSLASSSLKKESKLKSLEMAIEQKKEECSKLETQLQKQQQVGVGSRGNPEYVEREQRVKVLEKEVSYYKEESGKAQAEVDRLLAILREVETEKNDRDKKIAELERQTKEQVTKKGGPNLKLGPQGEKKPGQIMGDPRKDNTMDLGQHLKLEEMMNTLERTRQELDATKQRLSSTQQSLQERDGHLTNMRQERRKQLEEILEMKQQALLAAISEKDANIALLELSASGKKKTQEEVLALKREKDRLMHQLKQQVRTGDTTQVDILFNLYSGSIPFQLSQFS</sequence>
<dbReference type="InterPro" id="IPR019323">
    <property type="entry name" value="ELKS/CAST"/>
</dbReference>
<dbReference type="PANTHER" id="PTHR18861:SF3">
    <property type="entry name" value="ERC PROTEIN 2"/>
    <property type="match status" value="1"/>
</dbReference>
<name>A0A8C7VDN3_ONCMY</name>
<evidence type="ECO:0000256" key="1">
    <source>
        <dbReference type="ARBA" id="ARBA00004245"/>
    </source>
</evidence>
<reference evidence="11" key="2">
    <citation type="submission" date="2025-08" db="UniProtKB">
        <authorList>
            <consortium name="Ensembl"/>
        </authorList>
    </citation>
    <scope>IDENTIFICATION</scope>
</reference>
<feature type="compositionally biased region" description="Low complexity" evidence="10">
    <location>
        <begin position="13"/>
        <end position="25"/>
    </location>
</feature>
<feature type="coiled-coil region" evidence="9">
    <location>
        <begin position="790"/>
        <end position="891"/>
    </location>
</feature>
<evidence type="ECO:0000256" key="7">
    <source>
        <dbReference type="ARBA" id="ARBA00023273"/>
    </source>
</evidence>
<organism evidence="11 12">
    <name type="scientific">Oncorhynchus mykiss</name>
    <name type="common">Rainbow trout</name>
    <name type="synonym">Salmo gairdneri</name>
    <dbReference type="NCBI Taxonomy" id="8022"/>
    <lineage>
        <taxon>Eukaryota</taxon>
        <taxon>Metazoa</taxon>
        <taxon>Chordata</taxon>
        <taxon>Craniata</taxon>
        <taxon>Vertebrata</taxon>
        <taxon>Euteleostomi</taxon>
        <taxon>Actinopterygii</taxon>
        <taxon>Neopterygii</taxon>
        <taxon>Teleostei</taxon>
        <taxon>Protacanthopterygii</taxon>
        <taxon>Salmoniformes</taxon>
        <taxon>Salmonidae</taxon>
        <taxon>Salmoninae</taxon>
        <taxon>Oncorhynchus</taxon>
    </lineage>
</organism>
<evidence type="ECO:0000256" key="4">
    <source>
        <dbReference type="ARBA" id="ARBA00023018"/>
    </source>
</evidence>
<feature type="coiled-coil region" evidence="9">
    <location>
        <begin position="218"/>
        <end position="252"/>
    </location>
</feature>
<keyword evidence="5 9" id="KW-0175">Coiled coil</keyword>
<evidence type="ECO:0000256" key="10">
    <source>
        <dbReference type="SAM" id="MobiDB-lite"/>
    </source>
</evidence>
<reference evidence="11" key="1">
    <citation type="submission" date="2020-07" db="EMBL/GenBank/DDBJ databases">
        <title>A long reads based de novo assembly of the rainbow trout Arlee double haploid line genome.</title>
        <authorList>
            <person name="Gao G."/>
            <person name="Palti Y."/>
        </authorList>
    </citation>
    <scope>NUCLEOTIDE SEQUENCE [LARGE SCALE GENOMIC DNA]</scope>
</reference>
<proteinExistence type="predicted"/>
<evidence type="ECO:0000256" key="2">
    <source>
        <dbReference type="ARBA" id="ARBA00022490"/>
    </source>
</evidence>
<dbReference type="Gene3D" id="1.10.287.1490">
    <property type="match status" value="1"/>
</dbReference>
<evidence type="ECO:0000313" key="11">
    <source>
        <dbReference type="Ensembl" id="ENSOMYP00000015311.2"/>
    </source>
</evidence>
<evidence type="ECO:0000256" key="3">
    <source>
        <dbReference type="ARBA" id="ARBA00022553"/>
    </source>
</evidence>
<dbReference type="GO" id="GO:0007274">
    <property type="term" value="P:neuromuscular synaptic transmission"/>
    <property type="evidence" value="ECO:0007669"/>
    <property type="project" value="TreeGrafter"/>
</dbReference>
<keyword evidence="4" id="KW-0770">Synapse</keyword>
<evidence type="ECO:0000256" key="8">
    <source>
        <dbReference type="ARBA" id="ARBA00034106"/>
    </source>
</evidence>
<dbReference type="PANTHER" id="PTHR18861">
    <property type="entry name" value="ELKS/RAB6-INTERACTING/CAST PROTEIN"/>
    <property type="match status" value="1"/>
</dbReference>
<dbReference type="Proteomes" id="UP000694395">
    <property type="component" value="Chromosome 7"/>
</dbReference>
<dbReference type="GO" id="GO:0098882">
    <property type="term" value="F:structural constituent of presynaptic active zone"/>
    <property type="evidence" value="ECO:0007669"/>
    <property type="project" value="TreeGrafter"/>
</dbReference>
<dbReference type="GO" id="GO:0048167">
    <property type="term" value="P:regulation of synaptic plasticity"/>
    <property type="evidence" value="ECO:0007669"/>
    <property type="project" value="TreeGrafter"/>
</dbReference>
<feature type="compositionally biased region" description="Gly residues" evidence="10">
    <location>
        <begin position="34"/>
        <end position="43"/>
    </location>
</feature>
<dbReference type="Ensembl" id="ENSOMYT00000016912.2">
    <property type="protein sequence ID" value="ENSOMYP00000015311.2"/>
    <property type="gene ID" value="ENSOMYG00000007435.2"/>
</dbReference>